<dbReference type="Proteomes" id="UP000779508">
    <property type="component" value="Unassembled WGS sequence"/>
</dbReference>
<accession>A0ABS6G265</accession>
<evidence type="ECO:0000256" key="1">
    <source>
        <dbReference type="ARBA" id="ARBA00005695"/>
    </source>
</evidence>
<evidence type="ECO:0000256" key="2">
    <source>
        <dbReference type="ARBA" id="ARBA00022448"/>
    </source>
</evidence>
<dbReference type="PANTHER" id="PTHR30290">
    <property type="entry name" value="PERIPLASMIC BINDING COMPONENT OF ABC TRANSPORTER"/>
    <property type="match status" value="1"/>
</dbReference>
<comment type="similarity">
    <text evidence="1">Belongs to the bacterial solute-binding protein 5 family.</text>
</comment>
<dbReference type="InterPro" id="IPR000914">
    <property type="entry name" value="SBP_5_dom"/>
</dbReference>
<dbReference type="PIRSF" id="PIRSF002741">
    <property type="entry name" value="MppA"/>
    <property type="match status" value="1"/>
</dbReference>
<gene>
    <name evidence="5" type="ORF">KQI88_04905</name>
</gene>
<keyword evidence="2" id="KW-0813">Transport</keyword>
<evidence type="ECO:0000313" key="5">
    <source>
        <dbReference type="EMBL" id="MBU5675748.1"/>
    </source>
</evidence>
<protein>
    <submittedName>
        <fullName evidence="5">ABC transporter substrate-binding protein</fullName>
    </submittedName>
</protein>
<dbReference type="PROSITE" id="PS51257">
    <property type="entry name" value="PROKAR_LIPOPROTEIN"/>
    <property type="match status" value="1"/>
</dbReference>
<keyword evidence="6" id="KW-1185">Reference proteome</keyword>
<name>A0ABS6G265_9FIRM</name>
<dbReference type="Pfam" id="PF00496">
    <property type="entry name" value="SBP_bac_5"/>
    <property type="match status" value="1"/>
</dbReference>
<sequence>MKKSVVLLLIFAMVVSTFLIGCTPKEPAAVEPGPGNEVAEEPGAVYPGSERGNVLTVGGTSPQGIFNPLTSSTVYDRYIYELIFDPLLQVEPSGALTTDGSLTKEYKVSDDGLVYTFHLREGIKWHDGTEVTADDVVFSYNTILAPDYKGRLYIAGMQSIVGAKDVKDGKTEVAEGIKALDKYTVEVIVEKAMSVTLRQIANFCPVPKHYYEKANAEEMAALDRDPLGNGAFKLKKYEVEQYVELEPNKDYWQGAPKLDGIIWKVVANENELAEFEVGSVDAVNFENAKENYEVIEGYEHSELINNWNNGYAYAAFNFTNPIFQDKLVRQALVYGLDRHGFVQSFFGDLGGQVAHTPISPVSWAYPDLSQLNEYKYNPEKAGELLDQAGWVMGSDGFRYKDGKKLAFKWTSYNEAEWSTKVSALAAENWKQIGVDCEIVLMDFNSLSELTSDPGNKGKWDITNAAWSLTADPDMYSTFSKTTFPPGNNKGYFQNDKIEELMVKGQAEFDQAKRKDIYLELAKEFNEELPYIFVYVRMNPWLVNKRVKNFNPTEFTEWSTNSHLIEIVK</sequence>
<dbReference type="PANTHER" id="PTHR30290:SF9">
    <property type="entry name" value="OLIGOPEPTIDE-BINDING PROTEIN APPA"/>
    <property type="match status" value="1"/>
</dbReference>
<keyword evidence="3" id="KW-0732">Signal</keyword>
<reference evidence="5 6" key="1">
    <citation type="submission" date="2021-06" db="EMBL/GenBank/DDBJ databases">
        <authorList>
            <person name="Sun Q."/>
            <person name="Li D."/>
        </authorList>
    </citation>
    <scope>NUCLEOTIDE SEQUENCE [LARGE SCALE GENOMIC DNA]</scope>
    <source>
        <strain evidence="5 6">MSJ-5</strain>
    </source>
</reference>
<proteinExistence type="inferred from homology"/>
<dbReference type="InterPro" id="IPR030678">
    <property type="entry name" value="Peptide/Ni-bd"/>
</dbReference>
<dbReference type="EMBL" id="JAHLQK010000001">
    <property type="protein sequence ID" value="MBU5675748.1"/>
    <property type="molecule type" value="Genomic_DNA"/>
</dbReference>
<evidence type="ECO:0000259" key="4">
    <source>
        <dbReference type="Pfam" id="PF00496"/>
    </source>
</evidence>
<organism evidence="5 6">
    <name type="scientific">Alkaliphilus flagellatus</name>
    <dbReference type="NCBI Taxonomy" id="2841507"/>
    <lineage>
        <taxon>Bacteria</taxon>
        <taxon>Bacillati</taxon>
        <taxon>Bacillota</taxon>
        <taxon>Clostridia</taxon>
        <taxon>Peptostreptococcales</taxon>
        <taxon>Natronincolaceae</taxon>
        <taxon>Alkaliphilus</taxon>
    </lineage>
</organism>
<feature type="domain" description="Solute-binding protein family 5" evidence="4">
    <location>
        <begin position="101"/>
        <end position="478"/>
    </location>
</feature>
<evidence type="ECO:0000313" key="6">
    <source>
        <dbReference type="Proteomes" id="UP000779508"/>
    </source>
</evidence>
<evidence type="ECO:0000256" key="3">
    <source>
        <dbReference type="ARBA" id="ARBA00022729"/>
    </source>
</evidence>
<dbReference type="InterPro" id="IPR039424">
    <property type="entry name" value="SBP_5"/>
</dbReference>
<comment type="caution">
    <text evidence="5">The sequence shown here is derived from an EMBL/GenBank/DDBJ whole genome shotgun (WGS) entry which is preliminary data.</text>
</comment>